<reference evidence="3" key="1">
    <citation type="submission" date="2019-03" db="EMBL/GenBank/DDBJ databases">
        <title>Long read genome sequence of the mycoparasitic Pythium oligandrum ATCC 38472 isolated from sugarbeet rhizosphere.</title>
        <authorList>
            <person name="Gaulin E."/>
        </authorList>
    </citation>
    <scope>NUCLEOTIDE SEQUENCE</scope>
    <source>
        <strain evidence="3">ATCC 38472_TT</strain>
    </source>
</reference>
<feature type="chain" id="PRO_5035441417" description="SCP domain-containing protein" evidence="1">
    <location>
        <begin position="24"/>
        <end position="201"/>
    </location>
</feature>
<dbReference type="EMBL" id="SPLM01000037">
    <property type="protein sequence ID" value="TMW65618.1"/>
    <property type="molecule type" value="Genomic_DNA"/>
</dbReference>
<comment type="caution">
    <text evidence="3">The sequence shown here is derived from an EMBL/GenBank/DDBJ whole genome shotgun (WGS) entry which is preliminary data.</text>
</comment>
<keyword evidence="4" id="KW-1185">Reference proteome</keyword>
<dbReference type="CDD" id="cd05379">
    <property type="entry name" value="CAP_bacterial"/>
    <property type="match status" value="1"/>
</dbReference>
<dbReference type="InterPro" id="IPR035940">
    <property type="entry name" value="CAP_sf"/>
</dbReference>
<dbReference type="InterPro" id="IPR014044">
    <property type="entry name" value="CAP_dom"/>
</dbReference>
<keyword evidence="1" id="KW-0732">Signal</keyword>
<accession>A0A8K1CNQ4</accession>
<dbReference type="SUPFAM" id="SSF55797">
    <property type="entry name" value="PR-1-like"/>
    <property type="match status" value="1"/>
</dbReference>
<organism evidence="3 4">
    <name type="scientific">Pythium oligandrum</name>
    <name type="common">Mycoparasitic fungus</name>
    <dbReference type="NCBI Taxonomy" id="41045"/>
    <lineage>
        <taxon>Eukaryota</taxon>
        <taxon>Sar</taxon>
        <taxon>Stramenopiles</taxon>
        <taxon>Oomycota</taxon>
        <taxon>Peronosporomycetes</taxon>
        <taxon>Pythiales</taxon>
        <taxon>Pythiaceae</taxon>
        <taxon>Pythium</taxon>
    </lineage>
</organism>
<dbReference type="PANTHER" id="PTHR31157">
    <property type="entry name" value="SCP DOMAIN-CONTAINING PROTEIN"/>
    <property type="match status" value="1"/>
</dbReference>
<evidence type="ECO:0000259" key="2">
    <source>
        <dbReference type="Pfam" id="PF00188"/>
    </source>
</evidence>
<feature type="domain" description="SCP" evidence="2">
    <location>
        <begin position="72"/>
        <end position="189"/>
    </location>
</feature>
<dbReference type="PANTHER" id="PTHR31157:SF1">
    <property type="entry name" value="SCP DOMAIN-CONTAINING PROTEIN"/>
    <property type="match status" value="1"/>
</dbReference>
<evidence type="ECO:0000256" key="1">
    <source>
        <dbReference type="SAM" id="SignalP"/>
    </source>
</evidence>
<evidence type="ECO:0000313" key="4">
    <source>
        <dbReference type="Proteomes" id="UP000794436"/>
    </source>
</evidence>
<evidence type="ECO:0000313" key="3">
    <source>
        <dbReference type="EMBL" id="TMW65618.1"/>
    </source>
</evidence>
<dbReference type="AlphaFoldDB" id="A0A8K1CNQ4"/>
<dbReference type="OrthoDB" id="568194at2759"/>
<dbReference type="Gene3D" id="3.40.33.10">
    <property type="entry name" value="CAP"/>
    <property type="match status" value="1"/>
</dbReference>
<feature type="signal peptide" evidence="1">
    <location>
        <begin position="1"/>
        <end position="23"/>
    </location>
</feature>
<dbReference type="Pfam" id="PF00188">
    <property type="entry name" value="CAP"/>
    <property type="match status" value="1"/>
</dbReference>
<sequence length="201" mass="21692">MAPRSFFATGLVLLLATTSSVLADTPRLRGLSAYSSYDFHDVKDGRLNGMGAVPQDTHAGESFSASWHEELLAAVNTERAKANLPALCQSTKLTTAAQKHSDDMAGHNYMSHYGSGGSTMMDRIKSEGFAYSNAGENVAAGQHTVETVMTTWMNSPGHRANILGDFKYFGAGRADNSNTEYKTYWTQVFGDSHSEACACMV</sequence>
<protein>
    <recommendedName>
        <fullName evidence="2">SCP domain-containing protein</fullName>
    </recommendedName>
</protein>
<name>A0A8K1CNQ4_PYTOL</name>
<dbReference type="Proteomes" id="UP000794436">
    <property type="component" value="Unassembled WGS sequence"/>
</dbReference>
<proteinExistence type="predicted"/>
<gene>
    <name evidence="3" type="ORF">Poli38472_008260</name>
</gene>